<sequence>MKTFAILCLFTSALAAPAPQASGTANCAAIQTKLEQGIQANLDIQAQELKGVYALKLQGGTAGFNATQTSVLAIQQRGIDIRANNQKLANEINSPAADGLAIVAGAQTKEIDQVRSLKGNAAADSATITMLVQEVMDGTKQNQKNLAAAKGQACAK</sequence>
<name>A0AAD4NTH1_9PLEO</name>
<feature type="signal peptide" evidence="1">
    <location>
        <begin position="1"/>
        <end position="15"/>
    </location>
</feature>
<accession>A0AAD4NTH1</accession>
<evidence type="ECO:0000313" key="3">
    <source>
        <dbReference type="Proteomes" id="UP001199106"/>
    </source>
</evidence>
<evidence type="ECO:0000313" key="2">
    <source>
        <dbReference type="EMBL" id="KAG9192850.1"/>
    </source>
</evidence>
<evidence type="ECO:0000256" key="1">
    <source>
        <dbReference type="SAM" id="SignalP"/>
    </source>
</evidence>
<dbReference type="EMBL" id="JAANER010000003">
    <property type="protein sequence ID" value="KAG9192850.1"/>
    <property type="molecule type" value="Genomic_DNA"/>
</dbReference>
<keyword evidence="1" id="KW-0732">Signal</keyword>
<feature type="chain" id="PRO_5042150081" description="Cell wall protein" evidence="1">
    <location>
        <begin position="16"/>
        <end position="156"/>
    </location>
</feature>
<dbReference type="Proteomes" id="UP001199106">
    <property type="component" value="Unassembled WGS sequence"/>
</dbReference>
<protein>
    <recommendedName>
        <fullName evidence="4">Cell wall protein</fullName>
    </recommendedName>
</protein>
<dbReference type="AlphaFoldDB" id="A0AAD4NTH1"/>
<proteinExistence type="predicted"/>
<gene>
    <name evidence="2" type="ORF">G6011_11584</name>
</gene>
<reference evidence="2" key="1">
    <citation type="submission" date="2021-07" db="EMBL/GenBank/DDBJ databases">
        <title>Genome Resource of American Ginseng Black Spot Pathogen Alternaria panax.</title>
        <authorList>
            <person name="Qiu C."/>
            <person name="Wang W."/>
            <person name="Liu Z."/>
        </authorList>
    </citation>
    <scope>NUCLEOTIDE SEQUENCE</scope>
    <source>
        <strain evidence="2">BNCC115425</strain>
    </source>
</reference>
<comment type="caution">
    <text evidence="2">The sequence shown here is derived from an EMBL/GenBank/DDBJ whole genome shotgun (WGS) entry which is preliminary data.</text>
</comment>
<evidence type="ECO:0008006" key="4">
    <source>
        <dbReference type="Google" id="ProtNLM"/>
    </source>
</evidence>
<organism evidence="2 3">
    <name type="scientific">Alternaria panax</name>
    <dbReference type="NCBI Taxonomy" id="48097"/>
    <lineage>
        <taxon>Eukaryota</taxon>
        <taxon>Fungi</taxon>
        <taxon>Dikarya</taxon>
        <taxon>Ascomycota</taxon>
        <taxon>Pezizomycotina</taxon>
        <taxon>Dothideomycetes</taxon>
        <taxon>Pleosporomycetidae</taxon>
        <taxon>Pleosporales</taxon>
        <taxon>Pleosporineae</taxon>
        <taxon>Pleosporaceae</taxon>
        <taxon>Alternaria</taxon>
        <taxon>Alternaria sect. Panax</taxon>
    </lineage>
</organism>
<keyword evidence="3" id="KW-1185">Reference proteome</keyword>